<accession>A0A067NR82</accession>
<dbReference type="InParanoid" id="A0A067NR82"/>
<feature type="domain" description="F-box" evidence="1">
    <location>
        <begin position="2"/>
        <end position="50"/>
    </location>
</feature>
<gene>
    <name evidence="2" type="ORF">PLEOSDRAFT_1112311</name>
</gene>
<dbReference type="STRING" id="1137138.A0A067NR82"/>
<dbReference type="InterPro" id="IPR001810">
    <property type="entry name" value="F-box_dom"/>
</dbReference>
<organism evidence="2 3">
    <name type="scientific">Pleurotus ostreatus (strain PC15)</name>
    <name type="common">Oyster mushroom</name>
    <dbReference type="NCBI Taxonomy" id="1137138"/>
    <lineage>
        <taxon>Eukaryota</taxon>
        <taxon>Fungi</taxon>
        <taxon>Dikarya</taxon>
        <taxon>Basidiomycota</taxon>
        <taxon>Agaricomycotina</taxon>
        <taxon>Agaricomycetes</taxon>
        <taxon>Agaricomycetidae</taxon>
        <taxon>Agaricales</taxon>
        <taxon>Pleurotineae</taxon>
        <taxon>Pleurotaceae</taxon>
        <taxon>Pleurotus</taxon>
    </lineage>
</organism>
<dbReference type="PROSITE" id="PS50181">
    <property type="entry name" value="FBOX"/>
    <property type="match status" value="1"/>
</dbReference>
<dbReference type="VEuPathDB" id="FungiDB:PLEOSDRAFT_1112311"/>
<dbReference type="Proteomes" id="UP000027073">
    <property type="component" value="Unassembled WGS sequence"/>
</dbReference>
<evidence type="ECO:0000313" key="2">
    <source>
        <dbReference type="EMBL" id="KDQ29515.1"/>
    </source>
</evidence>
<dbReference type="InterPro" id="IPR036047">
    <property type="entry name" value="F-box-like_dom_sf"/>
</dbReference>
<reference evidence="3" key="1">
    <citation type="journal article" date="2014" name="Proc. Natl. Acad. Sci. U.S.A.">
        <title>Extensive sampling of basidiomycete genomes demonstrates inadequacy of the white-rot/brown-rot paradigm for wood decay fungi.</title>
        <authorList>
            <person name="Riley R."/>
            <person name="Salamov A.A."/>
            <person name="Brown D.W."/>
            <person name="Nagy L.G."/>
            <person name="Floudas D."/>
            <person name="Held B.W."/>
            <person name="Levasseur A."/>
            <person name="Lombard V."/>
            <person name="Morin E."/>
            <person name="Otillar R."/>
            <person name="Lindquist E.A."/>
            <person name="Sun H."/>
            <person name="LaButti K.M."/>
            <person name="Schmutz J."/>
            <person name="Jabbour D."/>
            <person name="Luo H."/>
            <person name="Baker S.E."/>
            <person name="Pisabarro A.G."/>
            <person name="Walton J.D."/>
            <person name="Blanchette R.A."/>
            <person name="Henrissat B."/>
            <person name="Martin F."/>
            <person name="Cullen D."/>
            <person name="Hibbett D.S."/>
            <person name="Grigoriev I.V."/>
        </authorList>
    </citation>
    <scope>NUCLEOTIDE SEQUENCE [LARGE SCALE GENOMIC DNA]</scope>
    <source>
        <strain evidence="3">PC15</strain>
    </source>
</reference>
<sequence>MSKTFESLPVELIADILGELDLESLVKLAYLSRRLHTIASDASINPWRRPILRTLRCLPHSSSTDAISPSTSRPRSYTSTISTMLYETPLRTLGVRSVVPRQNWVEILSIANPGYLLYHAVIPNMSDREWEECFKRRFLPGWRRWKNDGNWREAFLKMLHRVQHRSSVSCTSDEAWTKYIVLNRNGSANELENSSRNFNPLAMFNELKLQNNLAHLETRIRLVLEIADVRILAFGTLTRPRAQRNVNKNAHCFLHPPGIDMQGCTGNDPQSAPAVDDHGVYPMQELNASMNPVSPSGPYTRLAHPRPNPSHANYPFYTPGGGDKRWLGSGEVEEEGLQWVGGMMIVAQLLGPHTHDVSSDWPPLQDLDLAVGPGRSNYGSFTWSDLAVVAPWMEERITNKISGAGLGH</sequence>
<dbReference type="Pfam" id="PF12937">
    <property type="entry name" value="F-box-like"/>
    <property type="match status" value="1"/>
</dbReference>
<dbReference type="SUPFAM" id="SSF81383">
    <property type="entry name" value="F-box domain"/>
    <property type="match status" value="1"/>
</dbReference>
<dbReference type="EMBL" id="KL198007">
    <property type="protein sequence ID" value="KDQ29515.1"/>
    <property type="molecule type" value="Genomic_DNA"/>
</dbReference>
<name>A0A067NR82_PLEO1</name>
<dbReference type="AlphaFoldDB" id="A0A067NR82"/>
<dbReference type="HOGENOM" id="CLU_035247_0_0_1"/>
<protein>
    <recommendedName>
        <fullName evidence="1">F-box domain-containing protein</fullName>
    </recommendedName>
</protein>
<evidence type="ECO:0000313" key="3">
    <source>
        <dbReference type="Proteomes" id="UP000027073"/>
    </source>
</evidence>
<evidence type="ECO:0000259" key="1">
    <source>
        <dbReference type="PROSITE" id="PS50181"/>
    </source>
</evidence>
<proteinExistence type="predicted"/>
<dbReference type="OrthoDB" id="2532648at2759"/>